<sequence>RGSYKRMQFAGEEGKQSPYFLEGSVITGSEKVYLAQGIARPKLLKRDEDYTIDYERGIISFTNNNIITNHTRIEVEYQQAFEDYPNTYQETDAHMKVGGLMFTGIYRRRYDDKENPLTFTLSAAEIESLKIAGDSLTVLHTYADTSSQGSYILDDNHFVFVGEGNGNYDVTFFYVGENSGEYQYDATIKGFAYQGPGLGNYSPTKFIMSPQENQFYGLGVNVFETARLEVYGSDRDGNTFSAIDDHDNFGKGGRINLAKTFHMLTLNGEYIYYDENLSIPAAREEIDYQYQWNTEEPMEELGNLGVGITPTDFFKIDFGYSILNRTHRQKFINVQPFFFQVGYRGIDSIHQYFAGLAKKFGKFSLNSRYENKQESHLFTYDVSYVIKKYYGIGLSGSYDRDTTGRG</sequence>
<protein>
    <submittedName>
        <fullName evidence="1">Uncharacterized protein</fullName>
    </submittedName>
</protein>
<organism evidence="1">
    <name type="scientific">marine sediment metagenome</name>
    <dbReference type="NCBI Taxonomy" id="412755"/>
    <lineage>
        <taxon>unclassified sequences</taxon>
        <taxon>metagenomes</taxon>
        <taxon>ecological metagenomes</taxon>
    </lineage>
</organism>
<comment type="caution">
    <text evidence="1">The sequence shown here is derived from an EMBL/GenBank/DDBJ whole genome shotgun (WGS) entry which is preliminary data.</text>
</comment>
<dbReference type="EMBL" id="BART01008543">
    <property type="protein sequence ID" value="GAG54998.1"/>
    <property type="molecule type" value="Genomic_DNA"/>
</dbReference>
<feature type="non-terminal residue" evidence="1">
    <location>
        <position position="406"/>
    </location>
</feature>
<proteinExistence type="predicted"/>
<evidence type="ECO:0000313" key="1">
    <source>
        <dbReference type="EMBL" id="GAG54998.1"/>
    </source>
</evidence>
<dbReference type="AlphaFoldDB" id="X0Z3J7"/>
<feature type="non-terminal residue" evidence="1">
    <location>
        <position position="1"/>
    </location>
</feature>
<reference evidence="1" key="1">
    <citation type="journal article" date="2014" name="Front. Microbiol.">
        <title>High frequency of phylogenetically diverse reductive dehalogenase-homologous genes in deep subseafloor sedimentary metagenomes.</title>
        <authorList>
            <person name="Kawai M."/>
            <person name="Futagami T."/>
            <person name="Toyoda A."/>
            <person name="Takaki Y."/>
            <person name="Nishi S."/>
            <person name="Hori S."/>
            <person name="Arai W."/>
            <person name="Tsubouchi T."/>
            <person name="Morono Y."/>
            <person name="Uchiyama I."/>
            <person name="Ito T."/>
            <person name="Fujiyama A."/>
            <person name="Inagaki F."/>
            <person name="Takami H."/>
        </authorList>
    </citation>
    <scope>NUCLEOTIDE SEQUENCE</scope>
    <source>
        <strain evidence="1">Expedition CK06-06</strain>
    </source>
</reference>
<gene>
    <name evidence="1" type="ORF">S01H4_19195</name>
</gene>
<accession>X0Z3J7</accession>
<name>X0Z3J7_9ZZZZ</name>